<feature type="compositionally biased region" description="Polar residues" evidence="1">
    <location>
        <begin position="1048"/>
        <end position="1058"/>
    </location>
</feature>
<feature type="compositionally biased region" description="Polar residues" evidence="1">
    <location>
        <begin position="489"/>
        <end position="499"/>
    </location>
</feature>
<feature type="compositionally biased region" description="Polar residues" evidence="1">
    <location>
        <begin position="467"/>
        <end position="477"/>
    </location>
</feature>
<protein>
    <submittedName>
        <fullName evidence="3">Cyclin-Y-like protein 1-like</fullName>
    </submittedName>
</protein>
<feature type="compositionally biased region" description="Polar residues" evidence="1">
    <location>
        <begin position="570"/>
        <end position="580"/>
    </location>
</feature>
<feature type="compositionally biased region" description="Polar residues" evidence="1">
    <location>
        <begin position="548"/>
        <end position="557"/>
    </location>
</feature>
<dbReference type="Proteomes" id="UP000747542">
    <property type="component" value="Unassembled WGS sequence"/>
</dbReference>
<gene>
    <name evidence="3" type="primary">ccnyl1-L</name>
    <name evidence="3" type="ORF">Hamer_G017452</name>
</gene>
<dbReference type="AlphaFoldDB" id="A0A8J5JS37"/>
<evidence type="ECO:0000313" key="4">
    <source>
        <dbReference type="Proteomes" id="UP000747542"/>
    </source>
</evidence>
<feature type="region of interest" description="Disordered" evidence="1">
    <location>
        <begin position="852"/>
        <end position="1105"/>
    </location>
</feature>
<dbReference type="InterPro" id="IPR000719">
    <property type="entry name" value="Prot_kinase_dom"/>
</dbReference>
<feature type="domain" description="Protein kinase" evidence="2">
    <location>
        <begin position="1"/>
        <end position="336"/>
    </location>
</feature>
<reference evidence="3" key="1">
    <citation type="journal article" date="2021" name="Sci. Adv.">
        <title>The American lobster genome reveals insights on longevity, neural, and immune adaptations.</title>
        <authorList>
            <person name="Polinski J.M."/>
            <person name="Zimin A.V."/>
            <person name="Clark K.F."/>
            <person name="Kohn A.B."/>
            <person name="Sadowski N."/>
            <person name="Timp W."/>
            <person name="Ptitsyn A."/>
            <person name="Khanna P."/>
            <person name="Romanova D.Y."/>
            <person name="Williams P."/>
            <person name="Greenwood S.J."/>
            <person name="Moroz L.L."/>
            <person name="Walt D.R."/>
            <person name="Bodnar A.G."/>
        </authorList>
    </citation>
    <scope>NUCLEOTIDE SEQUENCE</scope>
    <source>
        <strain evidence="3">GMGI-L3</strain>
    </source>
</reference>
<dbReference type="PROSITE" id="PS50011">
    <property type="entry name" value="PROTEIN_KINASE_DOM"/>
    <property type="match status" value="1"/>
</dbReference>
<feature type="compositionally biased region" description="Polar residues" evidence="1">
    <location>
        <begin position="445"/>
        <end position="455"/>
    </location>
</feature>
<evidence type="ECO:0000256" key="1">
    <source>
        <dbReference type="SAM" id="MobiDB-lite"/>
    </source>
</evidence>
<dbReference type="Pfam" id="PF00069">
    <property type="entry name" value="Pkinase"/>
    <property type="match status" value="1"/>
</dbReference>
<dbReference type="EMBL" id="JAHLQT010031743">
    <property type="protein sequence ID" value="KAG7160004.1"/>
    <property type="molecule type" value="Genomic_DNA"/>
</dbReference>
<proteinExistence type="predicted"/>
<accession>A0A8J5JS37</accession>
<dbReference type="GO" id="GO:0005524">
    <property type="term" value="F:ATP binding"/>
    <property type="evidence" value="ECO:0007669"/>
    <property type="project" value="InterPro"/>
</dbReference>
<dbReference type="PANTHER" id="PTHR14248">
    <property type="entry name" value="CYCLIN Y, ISOFORM A"/>
    <property type="match status" value="1"/>
</dbReference>
<comment type="caution">
    <text evidence="3">The sequence shown here is derived from an EMBL/GenBank/DDBJ whole genome shotgun (WGS) entry which is preliminary data.</text>
</comment>
<dbReference type="Gene3D" id="1.20.1480.30">
    <property type="entry name" value="Designed four-helix bundle protein"/>
    <property type="match status" value="1"/>
</dbReference>
<feature type="compositionally biased region" description="Low complexity" evidence="1">
    <location>
        <begin position="1070"/>
        <end position="1080"/>
    </location>
</feature>
<organism evidence="3 4">
    <name type="scientific">Homarus americanus</name>
    <name type="common">American lobster</name>
    <dbReference type="NCBI Taxonomy" id="6706"/>
    <lineage>
        <taxon>Eukaryota</taxon>
        <taxon>Metazoa</taxon>
        <taxon>Ecdysozoa</taxon>
        <taxon>Arthropoda</taxon>
        <taxon>Crustacea</taxon>
        <taxon>Multicrustacea</taxon>
        <taxon>Malacostraca</taxon>
        <taxon>Eumalacostraca</taxon>
        <taxon>Eucarida</taxon>
        <taxon>Decapoda</taxon>
        <taxon>Pleocyemata</taxon>
        <taxon>Astacidea</taxon>
        <taxon>Nephropoidea</taxon>
        <taxon>Nephropidae</taxon>
        <taxon>Homarus</taxon>
    </lineage>
</organism>
<evidence type="ECO:0000313" key="3">
    <source>
        <dbReference type="EMBL" id="KAG7160004.1"/>
    </source>
</evidence>
<sequence length="1182" mass="133441">MGILVCGSMVYLSLYNKFGSTRIKDPEHDTKTITVSCGSASQWVTSTAVVYTLEGGGLAALLPVKSEREPDDLDQDPSLHPSAGPLFLSKSKQVIENGLVRRRSRSHLDDGRTLKKSSSCSTIYLDDSTVSQPNLKNTIKCVALAIYYHIRNRADNRILDIFDEKLHPLTMAKSLQQIHNKGVVHCDLKPQDVLVVPAETMQVNIVDYGHARFLGQDLQLGPEPSSVRLASPTTDIYDLGKIMSSIFHEIGEEWPTKLLEVKQTIFSSDPKVRPNLEKIIKDVENCLEETIETLTPVTNPVEDIKDVENCLEETIETLTPTLKIVSRRQLRLLPRVSKRQLRLLPRSPIPSRRNHPPKNPFRIWLNSLQAGRRVLILPKMPRRLPPMENPYLLGLKGSCGLEEKLRSRVGPGLTSSKINRKSKNRSTLSPNPRNHPPTELPGPENNLNNKSSSPRNHPPTELPWPENNLNNKSSSPRNHPPTELPGPENNLNNKSSSPRNHPPTELPWPSSSPRNHPPTELPWPENNLNNKSSSPRNHPPTELPWPENNLNNRSFSPRNHPPTELPWPENNLNNKSSSPRNHPPTELPWPENNLNNKSSNPRNHPPTELPGPENRQQPGDDPRHKPLLPMAKSLQQIHNKGVVHCDLKPQDVLVVPAETMQVNIVDYGHARFLGQDLQLGPEPSSVRLASPTTDIYDLGKIMSSIFHEIGEEWPTKLLEVKQTIFSSDPKVRPNLEKIIKDVENCLEETIETLTPVTNPVEDIKDVENCLEETIETLTPVTNPVEDIKDVENCLEETIETLTPVTNPVEDIKDVEKCLEETIETLTPMPRRLPPMENPYLLGLKGSCGLEETLESRKPPTNRTAWAREQPKQQELQPKKPPTNRTALAREQPKQQELQPKKPPTNRTACLNNLNNKSSSPRKLQPKKPPTNRTALAREQPKQQELQPKKPPTNRTAWAREQPKQQELQPKKPPTNRTALAREQPKQQELQPKKPPTNRTALAREQPKQQELQPKKPPTNRTAWAREQPKQQELSPRNHPPTELPWPENNLNNKSSSPRNHPPTELPWPENNLNNKSSNPRNHPPTELPGPENRQQPGDDPRHKPLLPFHADLAVLKMYHEHGNMALNTRMLQAEAQMLKHLDGAGGAPLLIALCFEKPALVCTYRGCENVKKYIDVDADLKV</sequence>
<feature type="compositionally biased region" description="Low complexity" evidence="1">
    <location>
        <begin position="592"/>
        <end position="602"/>
    </location>
</feature>
<feature type="compositionally biased region" description="Polar residues" evidence="1">
    <location>
        <begin position="904"/>
        <end position="921"/>
    </location>
</feature>
<dbReference type="SUPFAM" id="SSF56112">
    <property type="entry name" value="Protein kinase-like (PK-like)"/>
    <property type="match status" value="2"/>
</dbReference>
<keyword evidence="4" id="KW-1185">Reference proteome</keyword>
<evidence type="ECO:0000259" key="2">
    <source>
        <dbReference type="PROSITE" id="PS50011"/>
    </source>
</evidence>
<dbReference type="GO" id="GO:0004672">
    <property type="term" value="F:protein kinase activity"/>
    <property type="evidence" value="ECO:0007669"/>
    <property type="project" value="InterPro"/>
</dbReference>
<dbReference type="Gene3D" id="1.10.510.10">
    <property type="entry name" value="Transferase(Phosphotransferase) domain 1"/>
    <property type="match status" value="2"/>
</dbReference>
<feature type="compositionally biased region" description="Polar residues" evidence="1">
    <location>
        <begin position="526"/>
        <end position="536"/>
    </location>
</feature>
<name>A0A8J5JS37_HOMAM</name>
<dbReference type="InterPro" id="IPR011009">
    <property type="entry name" value="Kinase-like_dom_sf"/>
</dbReference>
<dbReference type="PRINTS" id="PR01217">
    <property type="entry name" value="PRICHEXTENSN"/>
</dbReference>
<feature type="region of interest" description="Disordered" evidence="1">
    <location>
        <begin position="407"/>
        <end position="627"/>
    </location>
</feature>